<organism evidence="7 8">
    <name type="scientific">Pseudozyma flocculosa</name>
    <dbReference type="NCBI Taxonomy" id="84751"/>
    <lineage>
        <taxon>Eukaryota</taxon>
        <taxon>Fungi</taxon>
        <taxon>Dikarya</taxon>
        <taxon>Basidiomycota</taxon>
        <taxon>Ustilaginomycotina</taxon>
        <taxon>Ustilaginomycetes</taxon>
        <taxon>Ustilaginales</taxon>
        <taxon>Ustilaginaceae</taxon>
        <taxon>Pseudozyma</taxon>
    </lineage>
</organism>
<protein>
    <submittedName>
        <fullName evidence="7">Related to glycosyl hydrolase</fullName>
    </submittedName>
</protein>
<proteinExistence type="inferred from homology"/>
<dbReference type="Pfam" id="PF00150">
    <property type="entry name" value="Cellulase"/>
    <property type="match status" value="1"/>
</dbReference>
<dbReference type="SUPFAM" id="SSF51445">
    <property type="entry name" value="(Trans)glycosidases"/>
    <property type="match status" value="1"/>
</dbReference>
<dbReference type="Gene3D" id="3.20.20.80">
    <property type="entry name" value="Glycosidases"/>
    <property type="match status" value="2"/>
</dbReference>
<dbReference type="PANTHER" id="PTHR31308:SF6">
    <property type="entry name" value="GLYCOSIDE HYDROLASE FAMILY 5 C-TERMINAL DOMAIN-CONTAINING PROTEIN"/>
    <property type="match status" value="1"/>
</dbReference>
<reference evidence="7 8" key="1">
    <citation type="submission" date="2018-03" db="EMBL/GenBank/DDBJ databases">
        <authorList>
            <person name="Guldener U."/>
        </authorList>
    </citation>
    <scope>NUCLEOTIDE SEQUENCE [LARGE SCALE GENOMIC DNA]</scope>
    <source>
        <strain evidence="7 8">DAOM196992</strain>
    </source>
</reference>
<feature type="domain" description="Glycoside hydrolase family 5 C-terminal" evidence="6">
    <location>
        <begin position="674"/>
        <end position="745"/>
    </location>
</feature>
<dbReference type="GO" id="GO:0000272">
    <property type="term" value="P:polysaccharide catabolic process"/>
    <property type="evidence" value="ECO:0007669"/>
    <property type="project" value="InterPro"/>
</dbReference>
<feature type="region of interest" description="Disordered" evidence="4">
    <location>
        <begin position="705"/>
        <end position="728"/>
    </location>
</feature>
<evidence type="ECO:0000256" key="2">
    <source>
        <dbReference type="ARBA" id="ARBA00022801"/>
    </source>
</evidence>
<feature type="compositionally biased region" description="Acidic residues" evidence="4">
    <location>
        <begin position="716"/>
        <end position="728"/>
    </location>
</feature>
<dbReference type="FunFam" id="3.20.20.80:FF:000122">
    <property type="entry name" value="Glycoside hydrolase"/>
    <property type="match status" value="1"/>
</dbReference>
<dbReference type="InterPro" id="IPR052066">
    <property type="entry name" value="Glycosphingolipid_Hydrolases"/>
</dbReference>
<evidence type="ECO:0000313" key="8">
    <source>
        <dbReference type="Proteomes" id="UP000323386"/>
    </source>
</evidence>
<dbReference type="AlphaFoldDB" id="A0A5C3ERA0"/>
<evidence type="ECO:0000259" key="6">
    <source>
        <dbReference type="Pfam" id="PF18564"/>
    </source>
</evidence>
<keyword evidence="2 7" id="KW-0378">Hydrolase</keyword>
<dbReference type="PROSITE" id="PS00659">
    <property type="entry name" value="GLYCOSYL_HYDROL_F5"/>
    <property type="match status" value="1"/>
</dbReference>
<dbReference type="OrthoDB" id="9971853at2759"/>
<dbReference type="GO" id="GO:0050295">
    <property type="term" value="F:steryl-beta-glucosidase activity"/>
    <property type="evidence" value="ECO:0007669"/>
    <property type="project" value="TreeGrafter"/>
</dbReference>
<accession>A0A5C3ERA0</accession>
<keyword evidence="3" id="KW-0326">Glycosidase</keyword>
<keyword evidence="8" id="KW-1185">Reference proteome</keyword>
<dbReference type="InterPro" id="IPR001547">
    <property type="entry name" value="Glyco_hydro_5"/>
</dbReference>
<comment type="similarity">
    <text evidence="1">Belongs to the glycosyl hydrolase 5 (cellulase A) family.</text>
</comment>
<dbReference type="PANTHER" id="PTHR31308">
    <property type="match status" value="1"/>
</dbReference>
<evidence type="ECO:0000256" key="3">
    <source>
        <dbReference type="ARBA" id="ARBA00023295"/>
    </source>
</evidence>
<evidence type="ECO:0000313" key="7">
    <source>
        <dbReference type="EMBL" id="SPO34738.1"/>
    </source>
</evidence>
<name>A0A5C3ERA0_9BASI</name>
<dbReference type="InterPro" id="IPR013780">
    <property type="entry name" value="Glyco_hydro_b"/>
</dbReference>
<dbReference type="InterPro" id="IPR018087">
    <property type="entry name" value="Glyco_hydro_5_CS"/>
</dbReference>
<dbReference type="GO" id="GO:1904462">
    <property type="term" value="P:ergosteryl 3-beta-D-glucoside catabolic process"/>
    <property type="evidence" value="ECO:0007669"/>
    <property type="project" value="TreeGrafter"/>
</dbReference>
<evidence type="ECO:0000256" key="4">
    <source>
        <dbReference type="SAM" id="MobiDB-lite"/>
    </source>
</evidence>
<feature type="compositionally biased region" description="Low complexity" evidence="4">
    <location>
        <begin position="621"/>
        <end position="635"/>
    </location>
</feature>
<dbReference type="EMBL" id="OOIP01000001">
    <property type="protein sequence ID" value="SPO34738.1"/>
    <property type="molecule type" value="Genomic_DNA"/>
</dbReference>
<gene>
    <name evidence="7" type="ORF">PSFLO_00209</name>
</gene>
<feature type="region of interest" description="Disordered" evidence="4">
    <location>
        <begin position="608"/>
        <end position="647"/>
    </location>
</feature>
<dbReference type="InterPro" id="IPR041036">
    <property type="entry name" value="GH5_C"/>
</dbReference>
<dbReference type="Gene3D" id="2.60.40.1180">
    <property type="entry name" value="Golgi alpha-mannosidase II"/>
    <property type="match status" value="1"/>
</dbReference>
<dbReference type="Proteomes" id="UP000323386">
    <property type="component" value="Unassembled WGS sequence"/>
</dbReference>
<feature type="domain" description="Glycoside hydrolase family 5" evidence="5">
    <location>
        <begin position="88"/>
        <end position="148"/>
    </location>
</feature>
<evidence type="ECO:0000256" key="1">
    <source>
        <dbReference type="ARBA" id="ARBA00005641"/>
    </source>
</evidence>
<evidence type="ECO:0000259" key="5">
    <source>
        <dbReference type="Pfam" id="PF00150"/>
    </source>
</evidence>
<sequence>MGAQDWSTSPVTGEKVGPSYIHASDFHFRDTHGRAVLFRGINLSGSSKAPLGQPSQRVDGFWDDVEAGGSSFVGQPLNLDDGSADVHLSRLRAWGFNCIRYVFTWEALEHSGPRKYDYAYIDYTVDVLRKIKSYGFKVFMDPHQDLFSRFTGGSGAPYWVLIACGINPRNLSATQAAFLQCEWPTAEDPKPIEYPDMLWATNYTRLGAATLSALFFGGRQFAPLCVIDGQNIQDWLQDHYLSAVEELAKRIVAAGDLVDECVIGWDSINEPNQTYISLEDLSKIPKHWMLRKGPVPSPIQSLRLGSGQPQTVENYVFGSLGPKRAGSVSIDPKGKTIWLTREQDDVQGGAKWGWQRSESWPLGQCLWAAHGVWDVATGELLRPDYFHLYQSDAGSMPADFVDDYWLPHWRAYAGRLRKIHREAIMFMQPPVFEPPPRSLTEDDLRRRTCVSCHFYDGLTLITKHWNWFNADAVGLLRGKYASVLLAVRVGNRAIRDVMRKQLGYLRADTVDGIGAYPTLIGEIGIPYDLDGKKTYFGDAKGRGVGDYSAQTLALDASLNACDGDNVLNYTAWTYCPDNVHKWGDGWNGEDLSLWSLDDVQEGATPPLLSLSAKGHGRTNSTDKASYASLSSSQVSTRSPMKLSDGLDPSSSSAAAALDIGALSNGSRSIAAFCRPYPFATCGTPVNINFDIKTSEFTYVIETTRQHVGRGGGGGGNDDDDDEDGGDEEGMATEIYVPYMHYAEARPDTHHDAGAARAQNTLSIDVAVSAGRWKTRGQVLFWYLSAGDVKEGDKPTRHHIKIRRRTGAFEANRQVEARSGFCTIL</sequence>
<dbReference type="InterPro" id="IPR017853">
    <property type="entry name" value="GH"/>
</dbReference>
<dbReference type="Pfam" id="PF18564">
    <property type="entry name" value="Glyco_hydro_5_C"/>
    <property type="match status" value="1"/>
</dbReference>